<organism evidence="6 7">
    <name type="scientific">Rhodotorula toruloides (strain NP11)</name>
    <name type="common">Yeast</name>
    <name type="synonym">Rhodosporidium toruloides</name>
    <dbReference type="NCBI Taxonomy" id="1130832"/>
    <lineage>
        <taxon>Eukaryota</taxon>
        <taxon>Fungi</taxon>
        <taxon>Dikarya</taxon>
        <taxon>Basidiomycota</taxon>
        <taxon>Pucciniomycotina</taxon>
        <taxon>Microbotryomycetes</taxon>
        <taxon>Sporidiobolales</taxon>
        <taxon>Sporidiobolaceae</taxon>
        <taxon>Rhodotorula</taxon>
    </lineage>
</organism>
<dbReference type="Gene3D" id="3.40.50.1820">
    <property type="entry name" value="alpha/beta hydrolase"/>
    <property type="match status" value="1"/>
</dbReference>
<dbReference type="InterPro" id="IPR013595">
    <property type="entry name" value="Pept_S33_TAP-like_C"/>
</dbReference>
<dbReference type="PANTHER" id="PTHR43248">
    <property type="entry name" value="2-SUCCINYL-6-HYDROXY-2,4-CYCLOHEXADIENE-1-CARBOXYLATE SYNTHASE"/>
    <property type="match status" value="1"/>
</dbReference>
<dbReference type="OrthoDB" id="425534at2759"/>
<dbReference type="Proteomes" id="UP000016926">
    <property type="component" value="Unassembled WGS sequence"/>
</dbReference>
<dbReference type="Pfam" id="PF00561">
    <property type="entry name" value="Abhydrolase_1"/>
    <property type="match status" value="1"/>
</dbReference>
<dbReference type="InterPro" id="IPR000073">
    <property type="entry name" value="AB_hydrolase_1"/>
</dbReference>
<dbReference type="SUPFAM" id="SSF53474">
    <property type="entry name" value="alpha/beta-Hydrolases"/>
    <property type="match status" value="1"/>
</dbReference>
<gene>
    <name evidence="6" type="ORF">RHTO_06290</name>
</gene>
<proteinExistence type="inferred from homology"/>
<dbReference type="PANTHER" id="PTHR43248:SF25">
    <property type="entry name" value="AB HYDROLASE-1 DOMAIN-CONTAINING PROTEIN-RELATED"/>
    <property type="match status" value="1"/>
</dbReference>
<evidence type="ECO:0000256" key="1">
    <source>
        <dbReference type="ARBA" id="ARBA00010088"/>
    </source>
</evidence>
<dbReference type="RefSeq" id="XP_016275405.1">
    <property type="nucleotide sequence ID" value="XM_016419951.1"/>
</dbReference>
<feature type="region of interest" description="Disordered" evidence="3">
    <location>
        <begin position="1"/>
        <end position="20"/>
    </location>
</feature>
<dbReference type="GeneID" id="27370303"/>
<protein>
    <submittedName>
        <fullName evidence="6">Alpha/beta hydrolase, peptidase</fullName>
    </submittedName>
</protein>
<evidence type="ECO:0000256" key="2">
    <source>
        <dbReference type="ARBA" id="ARBA00022801"/>
    </source>
</evidence>
<dbReference type="AlphaFoldDB" id="M7X1W1"/>
<feature type="domain" description="Peptidase S33 tripeptidyl aminopeptidase-like C-terminal" evidence="5">
    <location>
        <begin position="466"/>
        <end position="564"/>
    </location>
</feature>
<accession>M7X1W1</accession>
<dbReference type="Pfam" id="PF08386">
    <property type="entry name" value="Abhydrolase_4"/>
    <property type="match status" value="1"/>
</dbReference>
<dbReference type="GO" id="GO:0016787">
    <property type="term" value="F:hydrolase activity"/>
    <property type="evidence" value="ECO:0007669"/>
    <property type="project" value="UniProtKB-KW"/>
</dbReference>
<dbReference type="eggNOG" id="ENOG502RY03">
    <property type="taxonomic scope" value="Eukaryota"/>
</dbReference>
<keyword evidence="7" id="KW-1185">Reference proteome</keyword>
<comment type="similarity">
    <text evidence="1">Belongs to the peptidase S33 family.</text>
</comment>
<sequence>MGLKDTETLPAPAAAPAEPTRGRRNRWTLLLGVALLAGLRLFAWSREGQGWLQAILNPRTTLFWYPCPDDSTTLCSFLTVPLDYTDPRPNETVSLALRMIPATVPPKEQLGYLFTNPGGPGGSGTAAVASYGGKLAAIVEGRYNVLSWDPRSVNLTAPAVGCFATDGDANRFLRDIEHLGLPFAEYAWTVKLDAFEQALASSCDPSAAHKIVRASSTAFVARDMKRILEALGEKKLSYWGFSYGTILGATFSAMFPDLVERVILDGVSDADSYTNDLWEWGRSGMADTRKASLTSEAQTFEGFFSACAKSGPAGCAFAIDNSTAEELEDRYHDLLEKLRQEPLPVSHSDVGPGILSPSDVEYTVFHALPNLARLLVETERGNGTSMYATANVASGKLARKDPARHNPFHRAMSTGSIIASTAAIMCSDTDPEALRDSSTRTLGEYMHDLRKETKSPTADIWAIWISTCRHWKAKAIETYRGPWTVAGGLKKTNFPIIFFSQTADPVTPLKAAEKMAAGFGNSSATLVKQNGFGHCSLAHPSLCTAKIFRSYFLEGKVPAWNTTCDSDDGFLFPHPNAKVQEVEALSAEDAALRRQMWDLSQSFKEARTAPL</sequence>
<keyword evidence="2 6" id="KW-0378">Hydrolase</keyword>
<evidence type="ECO:0000313" key="7">
    <source>
        <dbReference type="Proteomes" id="UP000016926"/>
    </source>
</evidence>
<dbReference type="HOGENOM" id="CLU_013364_5_2_1"/>
<name>M7X1W1_RHOT1</name>
<dbReference type="EMBL" id="KB722645">
    <property type="protein sequence ID" value="EMS24286.1"/>
    <property type="molecule type" value="Genomic_DNA"/>
</dbReference>
<dbReference type="InterPro" id="IPR029058">
    <property type="entry name" value="AB_hydrolase_fold"/>
</dbReference>
<evidence type="ECO:0000313" key="6">
    <source>
        <dbReference type="EMBL" id="EMS24286.1"/>
    </source>
</evidence>
<evidence type="ECO:0000259" key="4">
    <source>
        <dbReference type="Pfam" id="PF00561"/>
    </source>
</evidence>
<evidence type="ECO:0000259" key="5">
    <source>
        <dbReference type="Pfam" id="PF08386"/>
    </source>
</evidence>
<reference evidence="6 7" key="1">
    <citation type="journal article" date="2012" name="Nat. Commun.">
        <title>A multi-omic map of the lipid-producing yeast Rhodosporidium toruloides.</title>
        <authorList>
            <person name="Zhu Z."/>
            <person name="Zhang S."/>
            <person name="Liu H."/>
            <person name="Shen H."/>
            <person name="Lin X."/>
            <person name="Yang F."/>
            <person name="Zhou Y.J."/>
            <person name="Jin G."/>
            <person name="Ye M."/>
            <person name="Zou H."/>
            <person name="Zou H."/>
            <person name="Zhao Z.K."/>
        </authorList>
    </citation>
    <scope>NUCLEOTIDE SEQUENCE [LARGE SCALE GENOMIC DNA]</scope>
    <source>
        <strain evidence="6 7">NP11</strain>
    </source>
</reference>
<dbReference type="InterPro" id="IPR051601">
    <property type="entry name" value="Serine_prot/Carboxylest_S33"/>
</dbReference>
<evidence type="ECO:0000256" key="3">
    <source>
        <dbReference type="SAM" id="MobiDB-lite"/>
    </source>
</evidence>
<feature type="domain" description="AB hydrolase-1" evidence="4">
    <location>
        <begin position="216"/>
        <end position="274"/>
    </location>
</feature>